<dbReference type="GO" id="GO:0015935">
    <property type="term" value="C:small ribosomal subunit"/>
    <property type="evidence" value="ECO:0007669"/>
    <property type="project" value="TreeGrafter"/>
</dbReference>
<dbReference type="GO" id="GO:0005829">
    <property type="term" value="C:cytosol"/>
    <property type="evidence" value="ECO:0007669"/>
    <property type="project" value="TreeGrafter"/>
</dbReference>
<evidence type="ECO:0000256" key="4">
    <source>
        <dbReference type="ARBA" id="ARBA00022884"/>
    </source>
</evidence>
<dbReference type="GO" id="GO:0003735">
    <property type="term" value="F:structural constituent of ribosome"/>
    <property type="evidence" value="ECO:0007669"/>
    <property type="project" value="InterPro"/>
</dbReference>
<dbReference type="InterPro" id="IPR002583">
    <property type="entry name" value="Ribosomal_bS20"/>
</dbReference>
<dbReference type="AlphaFoldDB" id="A0A7C3C9S6"/>
<dbReference type="InterPro" id="IPR036510">
    <property type="entry name" value="Ribosomal_bS20_sf"/>
</dbReference>
<comment type="similarity">
    <text evidence="2 8">Belongs to the bacterial ribosomal protein bS20 family.</text>
</comment>
<accession>A0A7C3C9S6</accession>
<dbReference type="SUPFAM" id="SSF46992">
    <property type="entry name" value="Ribosomal protein S20"/>
    <property type="match status" value="1"/>
</dbReference>
<evidence type="ECO:0000256" key="5">
    <source>
        <dbReference type="ARBA" id="ARBA00022980"/>
    </source>
</evidence>
<evidence type="ECO:0000256" key="7">
    <source>
        <dbReference type="ARBA" id="ARBA00035136"/>
    </source>
</evidence>
<dbReference type="Pfam" id="PF01649">
    <property type="entry name" value="Ribosomal_S20p"/>
    <property type="match status" value="1"/>
</dbReference>
<dbReference type="PANTHER" id="PTHR33398:SF1">
    <property type="entry name" value="SMALL RIBOSOMAL SUBUNIT PROTEIN BS20C"/>
    <property type="match status" value="1"/>
</dbReference>
<evidence type="ECO:0000256" key="8">
    <source>
        <dbReference type="HAMAP-Rule" id="MF_00500"/>
    </source>
</evidence>
<reference evidence="9" key="1">
    <citation type="journal article" date="2020" name="mSystems">
        <title>Genome- and Community-Level Interaction Insights into Carbon Utilization and Element Cycling Functions of Hydrothermarchaeota in Hydrothermal Sediment.</title>
        <authorList>
            <person name="Zhou Z."/>
            <person name="Liu Y."/>
            <person name="Xu W."/>
            <person name="Pan J."/>
            <person name="Luo Z.H."/>
            <person name="Li M."/>
        </authorList>
    </citation>
    <scope>NUCLEOTIDE SEQUENCE [LARGE SCALE GENOMIC DNA]</scope>
    <source>
        <strain evidence="9">HyVt-489</strain>
    </source>
</reference>
<evidence type="ECO:0000256" key="2">
    <source>
        <dbReference type="ARBA" id="ARBA00007634"/>
    </source>
</evidence>
<evidence type="ECO:0000256" key="1">
    <source>
        <dbReference type="ARBA" id="ARBA00003134"/>
    </source>
</evidence>
<dbReference type="Gene3D" id="1.20.58.110">
    <property type="entry name" value="Ribosomal protein S20"/>
    <property type="match status" value="1"/>
</dbReference>
<keyword evidence="6 8" id="KW-0687">Ribonucleoprotein</keyword>
<comment type="caution">
    <text evidence="9">The sequence shown here is derived from an EMBL/GenBank/DDBJ whole genome shotgun (WGS) entry which is preliminary data.</text>
</comment>
<keyword evidence="5 8" id="KW-0689">Ribosomal protein</keyword>
<dbReference type="HAMAP" id="MF_00500">
    <property type="entry name" value="Ribosomal_bS20"/>
    <property type="match status" value="1"/>
</dbReference>
<evidence type="ECO:0000256" key="6">
    <source>
        <dbReference type="ARBA" id="ARBA00023274"/>
    </source>
</evidence>
<dbReference type="EMBL" id="DRMN01000418">
    <property type="protein sequence ID" value="HFB55561.1"/>
    <property type="molecule type" value="Genomic_DNA"/>
</dbReference>
<dbReference type="PANTHER" id="PTHR33398">
    <property type="entry name" value="30S RIBOSOMAL PROTEIN S20"/>
    <property type="match status" value="1"/>
</dbReference>
<sequence>MANTSSAKKCVRKMARKTHVNKNRRTLVRSTLRKVEDAIAAGDQKAAREALNVAEPAMMRATNKGIFHKNTSSRKISRLSKRVKAMAN</sequence>
<dbReference type="NCBIfam" id="TIGR00029">
    <property type="entry name" value="S20"/>
    <property type="match status" value="1"/>
</dbReference>
<protein>
    <recommendedName>
        <fullName evidence="7 8">Small ribosomal subunit protein bS20</fullName>
    </recommendedName>
</protein>
<evidence type="ECO:0000256" key="3">
    <source>
        <dbReference type="ARBA" id="ARBA00022730"/>
    </source>
</evidence>
<evidence type="ECO:0000313" key="9">
    <source>
        <dbReference type="EMBL" id="HFB55561.1"/>
    </source>
</evidence>
<keyword evidence="3 8" id="KW-0699">rRNA-binding</keyword>
<comment type="function">
    <text evidence="1 8">Binds directly to 16S ribosomal RNA.</text>
</comment>
<keyword evidence="4 8" id="KW-0694">RNA-binding</keyword>
<organism evidence="9">
    <name type="scientific">Hellea balneolensis</name>
    <dbReference type="NCBI Taxonomy" id="287478"/>
    <lineage>
        <taxon>Bacteria</taxon>
        <taxon>Pseudomonadati</taxon>
        <taxon>Pseudomonadota</taxon>
        <taxon>Alphaproteobacteria</taxon>
        <taxon>Maricaulales</taxon>
        <taxon>Robiginitomaculaceae</taxon>
        <taxon>Hellea</taxon>
    </lineage>
</organism>
<dbReference type="GO" id="GO:0006412">
    <property type="term" value="P:translation"/>
    <property type="evidence" value="ECO:0007669"/>
    <property type="project" value="UniProtKB-UniRule"/>
</dbReference>
<dbReference type="Proteomes" id="UP000886042">
    <property type="component" value="Unassembled WGS sequence"/>
</dbReference>
<proteinExistence type="inferred from homology"/>
<dbReference type="GO" id="GO:0070181">
    <property type="term" value="F:small ribosomal subunit rRNA binding"/>
    <property type="evidence" value="ECO:0007669"/>
    <property type="project" value="TreeGrafter"/>
</dbReference>
<name>A0A7C3C9S6_9PROT</name>
<gene>
    <name evidence="8" type="primary">rpsT</name>
    <name evidence="9" type="ORF">ENJ46_06510</name>
</gene>